<feature type="transmembrane region" description="Helical" evidence="7">
    <location>
        <begin position="107"/>
        <end position="125"/>
    </location>
</feature>
<evidence type="ECO:0000256" key="5">
    <source>
        <dbReference type="ARBA" id="ARBA00022989"/>
    </source>
</evidence>
<dbReference type="PANTHER" id="PTHR33452:SF1">
    <property type="entry name" value="INNER MEMBRANE PROTEIN YPHA-RELATED"/>
    <property type="match status" value="1"/>
</dbReference>
<dbReference type="Pfam" id="PF07681">
    <property type="entry name" value="DoxX"/>
    <property type="match status" value="1"/>
</dbReference>
<dbReference type="EMBL" id="BPEY01000067">
    <property type="protein sequence ID" value="GIU49295.1"/>
    <property type="molecule type" value="Genomic_DNA"/>
</dbReference>
<dbReference type="Proteomes" id="UP000887104">
    <property type="component" value="Unassembled WGS sequence"/>
</dbReference>
<keyword evidence="6 7" id="KW-0472">Membrane</keyword>
<evidence type="ECO:0000256" key="7">
    <source>
        <dbReference type="SAM" id="Phobius"/>
    </source>
</evidence>
<protein>
    <recommendedName>
        <fullName evidence="10">DoxX family protein</fullName>
    </recommendedName>
</protein>
<feature type="transmembrane region" description="Helical" evidence="7">
    <location>
        <begin position="78"/>
        <end position="95"/>
    </location>
</feature>
<reference evidence="8" key="1">
    <citation type="submission" date="2021-05" db="EMBL/GenBank/DDBJ databases">
        <title>Molecular characterization for Shewanella algae harboring chromosomal blaOXA-55-like strains isolated from clinical and environment sample.</title>
        <authorList>
            <person name="Ohama Y."/>
            <person name="Aoki K."/>
            <person name="Harada S."/>
            <person name="Moriya K."/>
            <person name="Ishii Y."/>
            <person name="Tateda K."/>
        </authorList>
    </citation>
    <scope>NUCLEOTIDE SEQUENCE</scope>
    <source>
        <strain evidence="8">JCM 11563</strain>
    </source>
</reference>
<keyword evidence="5 7" id="KW-1133">Transmembrane helix</keyword>
<evidence type="ECO:0000256" key="3">
    <source>
        <dbReference type="ARBA" id="ARBA00022475"/>
    </source>
</evidence>
<keyword evidence="3" id="KW-1003">Cell membrane</keyword>
<dbReference type="InterPro" id="IPR051907">
    <property type="entry name" value="DoxX-like_oxidoreductase"/>
</dbReference>
<evidence type="ECO:0000256" key="6">
    <source>
        <dbReference type="ARBA" id="ARBA00023136"/>
    </source>
</evidence>
<evidence type="ECO:0000256" key="2">
    <source>
        <dbReference type="ARBA" id="ARBA00006679"/>
    </source>
</evidence>
<sequence>MKTTTFTTPQNTALLIGRVWIVALFMISGLGKISGVEATQGYMAAMGMPTSLIWPAITLEVGGSLAVLLGFFTRPLALLFAIYSVISALVFHANFDDQMQAINFWKNISIAAGFIFLWVSGPGRYSLEAWLADRK</sequence>
<keyword evidence="4 7" id="KW-0812">Transmembrane</keyword>
<evidence type="ECO:0000313" key="8">
    <source>
        <dbReference type="EMBL" id="GIU49295.1"/>
    </source>
</evidence>
<comment type="subcellular location">
    <subcellularLocation>
        <location evidence="1">Cell membrane</location>
        <topology evidence="1">Multi-pass membrane protein</topology>
    </subcellularLocation>
</comment>
<name>A0ABQ4PMF1_9GAMM</name>
<feature type="transmembrane region" description="Helical" evidence="7">
    <location>
        <begin position="52"/>
        <end position="72"/>
    </location>
</feature>
<proteinExistence type="inferred from homology"/>
<dbReference type="RefSeq" id="WP_220782223.1">
    <property type="nucleotide sequence ID" value="NZ_BPEY01000067.1"/>
</dbReference>
<evidence type="ECO:0008006" key="10">
    <source>
        <dbReference type="Google" id="ProtNLM"/>
    </source>
</evidence>
<evidence type="ECO:0000256" key="1">
    <source>
        <dbReference type="ARBA" id="ARBA00004651"/>
    </source>
</evidence>
<dbReference type="PANTHER" id="PTHR33452">
    <property type="entry name" value="OXIDOREDUCTASE CATD-RELATED"/>
    <property type="match status" value="1"/>
</dbReference>
<accession>A0ABQ4PMF1</accession>
<dbReference type="InterPro" id="IPR032808">
    <property type="entry name" value="DoxX"/>
</dbReference>
<comment type="caution">
    <text evidence="8">The sequence shown here is derived from an EMBL/GenBank/DDBJ whole genome shotgun (WGS) entry which is preliminary data.</text>
</comment>
<organism evidence="8 9">
    <name type="scientific">Shewanella sairae</name>
    <dbReference type="NCBI Taxonomy" id="190310"/>
    <lineage>
        <taxon>Bacteria</taxon>
        <taxon>Pseudomonadati</taxon>
        <taxon>Pseudomonadota</taxon>
        <taxon>Gammaproteobacteria</taxon>
        <taxon>Alteromonadales</taxon>
        <taxon>Shewanellaceae</taxon>
        <taxon>Shewanella</taxon>
    </lineage>
</organism>
<evidence type="ECO:0000256" key="4">
    <source>
        <dbReference type="ARBA" id="ARBA00022692"/>
    </source>
</evidence>
<keyword evidence="9" id="KW-1185">Reference proteome</keyword>
<feature type="transmembrane region" description="Helical" evidence="7">
    <location>
        <begin position="12"/>
        <end position="31"/>
    </location>
</feature>
<gene>
    <name evidence="8" type="ORF">TUM4438_32590</name>
</gene>
<evidence type="ECO:0000313" key="9">
    <source>
        <dbReference type="Proteomes" id="UP000887104"/>
    </source>
</evidence>
<comment type="similarity">
    <text evidence="2">Belongs to the DoxX family.</text>
</comment>